<dbReference type="GO" id="GO:0000408">
    <property type="term" value="C:EKC/KEOPS complex"/>
    <property type="evidence" value="ECO:0007669"/>
    <property type="project" value="TreeGrafter"/>
</dbReference>
<protein>
    <submittedName>
        <fullName evidence="7">TP53RK-binding protein</fullName>
    </submittedName>
</protein>
<proteinExistence type="inferred from homology"/>
<dbReference type="GO" id="GO:0002949">
    <property type="term" value="P:tRNA threonylcarbamoyladenosine modification"/>
    <property type="evidence" value="ECO:0007669"/>
    <property type="project" value="TreeGrafter"/>
</dbReference>
<evidence type="ECO:0000256" key="2">
    <source>
        <dbReference type="ARBA" id="ARBA00005546"/>
    </source>
</evidence>
<dbReference type="WBParaSite" id="Pan_g7939.t2">
    <property type="protein sequence ID" value="Pan_g7939.t2"/>
    <property type="gene ID" value="Pan_g7939"/>
</dbReference>
<dbReference type="SUPFAM" id="SSF143870">
    <property type="entry name" value="PF0523-like"/>
    <property type="match status" value="1"/>
</dbReference>
<dbReference type="InterPro" id="IPR013926">
    <property type="entry name" value="CGI121/TPRKB"/>
</dbReference>
<evidence type="ECO:0000313" key="7">
    <source>
        <dbReference type="WBParaSite" id="Pan_g7939.t2"/>
    </source>
</evidence>
<name>A0A7E4WA11_PANRE</name>
<dbReference type="Gene3D" id="3.30.2380.10">
    <property type="entry name" value="CGI121/TPRKB"/>
    <property type="match status" value="1"/>
</dbReference>
<evidence type="ECO:0000256" key="4">
    <source>
        <dbReference type="ARBA" id="ARBA00023242"/>
    </source>
</evidence>
<dbReference type="Pfam" id="PF08617">
    <property type="entry name" value="CGI-121"/>
    <property type="match status" value="1"/>
</dbReference>
<sequence>MCCFINSSFGSLDRRTKRLRMKAGISRLYELQPDPYDCSQRRYLRICLFRDVRNAVELRKLLRTGEIDAAFIRAEMILEPFILLAAANRAVHQAAHNRMFTRSLSAELIYSLSPHRNISDSLNTFGIAENSKDLIVAVFDDTKGDKMIKLAKKIEGNPEPLVHLRDCCDLGLIEKVYETTTPDNAGETLSDCIVTRILSKDVVR</sequence>
<keyword evidence="4 5" id="KW-0539">Nucleus</keyword>
<dbReference type="Proteomes" id="UP000492821">
    <property type="component" value="Unassembled WGS sequence"/>
</dbReference>
<evidence type="ECO:0000313" key="6">
    <source>
        <dbReference type="Proteomes" id="UP000492821"/>
    </source>
</evidence>
<dbReference type="PANTHER" id="PTHR15840">
    <property type="entry name" value="CGI-121 FAMILY MEMBER"/>
    <property type="match status" value="1"/>
</dbReference>
<dbReference type="AlphaFoldDB" id="A0A7E4WA11"/>
<reference evidence="6" key="1">
    <citation type="journal article" date="2013" name="Genetics">
        <title>The draft genome and transcriptome of Panagrellus redivivus are shaped by the harsh demands of a free-living lifestyle.</title>
        <authorList>
            <person name="Srinivasan J."/>
            <person name="Dillman A.R."/>
            <person name="Macchietto M.G."/>
            <person name="Heikkinen L."/>
            <person name="Lakso M."/>
            <person name="Fracchia K.M."/>
            <person name="Antoshechkin I."/>
            <person name="Mortazavi A."/>
            <person name="Wong G."/>
            <person name="Sternberg P.W."/>
        </authorList>
    </citation>
    <scope>NUCLEOTIDE SEQUENCE [LARGE SCALE GENOMIC DNA]</scope>
    <source>
        <strain evidence="6">MT8872</strain>
    </source>
</reference>
<dbReference type="GO" id="GO:0005829">
    <property type="term" value="C:cytosol"/>
    <property type="evidence" value="ECO:0007669"/>
    <property type="project" value="TreeGrafter"/>
</dbReference>
<dbReference type="InterPro" id="IPR036504">
    <property type="entry name" value="CGI121/TPRKB_sf"/>
</dbReference>
<evidence type="ECO:0000256" key="1">
    <source>
        <dbReference type="ARBA" id="ARBA00004123"/>
    </source>
</evidence>
<comment type="subcellular location">
    <subcellularLocation>
        <location evidence="1">Nucleus</location>
    </subcellularLocation>
</comment>
<dbReference type="GO" id="GO:0005634">
    <property type="term" value="C:nucleus"/>
    <property type="evidence" value="ECO:0007669"/>
    <property type="project" value="UniProtKB-SubCell"/>
</dbReference>
<evidence type="ECO:0000256" key="3">
    <source>
        <dbReference type="ARBA" id="ARBA00022694"/>
    </source>
</evidence>
<keyword evidence="3" id="KW-0819">tRNA processing</keyword>
<dbReference type="PANTHER" id="PTHR15840:SF10">
    <property type="entry name" value="EKC_KEOPS COMPLEX SUBUNIT TPRKB"/>
    <property type="match status" value="1"/>
</dbReference>
<reference evidence="7" key="2">
    <citation type="submission" date="2020-10" db="UniProtKB">
        <authorList>
            <consortium name="WormBaseParasite"/>
        </authorList>
    </citation>
    <scope>IDENTIFICATION</scope>
</reference>
<accession>A0A7E4WA11</accession>
<comment type="similarity">
    <text evidence="2 5">Belongs to the CGI121/TPRKB family.</text>
</comment>
<keyword evidence="6" id="KW-1185">Reference proteome</keyword>
<organism evidence="6 7">
    <name type="scientific">Panagrellus redivivus</name>
    <name type="common">Microworm</name>
    <dbReference type="NCBI Taxonomy" id="6233"/>
    <lineage>
        <taxon>Eukaryota</taxon>
        <taxon>Metazoa</taxon>
        <taxon>Ecdysozoa</taxon>
        <taxon>Nematoda</taxon>
        <taxon>Chromadorea</taxon>
        <taxon>Rhabditida</taxon>
        <taxon>Tylenchina</taxon>
        <taxon>Panagrolaimomorpha</taxon>
        <taxon>Panagrolaimoidea</taxon>
        <taxon>Panagrolaimidae</taxon>
        <taxon>Panagrellus</taxon>
    </lineage>
</organism>
<evidence type="ECO:0000256" key="5">
    <source>
        <dbReference type="RuleBase" id="RU004398"/>
    </source>
</evidence>